<dbReference type="AlphaFoldDB" id="A0A3M7SJV6"/>
<proteinExistence type="predicted"/>
<organism evidence="1 2">
    <name type="scientific">Brachionus plicatilis</name>
    <name type="common">Marine rotifer</name>
    <name type="synonym">Brachionus muelleri</name>
    <dbReference type="NCBI Taxonomy" id="10195"/>
    <lineage>
        <taxon>Eukaryota</taxon>
        <taxon>Metazoa</taxon>
        <taxon>Spiralia</taxon>
        <taxon>Gnathifera</taxon>
        <taxon>Rotifera</taxon>
        <taxon>Eurotatoria</taxon>
        <taxon>Monogononta</taxon>
        <taxon>Pseudotrocha</taxon>
        <taxon>Ploima</taxon>
        <taxon>Brachionidae</taxon>
        <taxon>Brachionus</taxon>
    </lineage>
</organism>
<keyword evidence="2" id="KW-1185">Reference proteome</keyword>
<sequence length="176" mass="20364">MSHYFFSAASLSLGHFFQDDNHSYANNDCKYQENIVGQQLSQIRESQCQDQVGNPVGKHANSQCCTSSVLSETLRYIQESLLKIEKKKKKIYLQGQKYCKQNKVENYHYHWINKQRFAAKSVNQWYTYNCANNINETSQEDSILNVRFLDGSIAENALRIEKNGVDTTQLLGQLKH</sequence>
<evidence type="ECO:0000313" key="2">
    <source>
        <dbReference type="Proteomes" id="UP000276133"/>
    </source>
</evidence>
<gene>
    <name evidence="1" type="ORF">BpHYR1_040153</name>
</gene>
<protein>
    <submittedName>
        <fullName evidence="1">Uncharacterized protein</fullName>
    </submittedName>
</protein>
<accession>A0A3M7SJV6</accession>
<comment type="caution">
    <text evidence="1">The sequence shown here is derived from an EMBL/GenBank/DDBJ whole genome shotgun (WGS) entry which is preliminary data.</text>
</comment>
<name>A0A3M7SJV6_BRAPC</name>
<evidence type="ECO:0000313" key="1">
    <source>
        <dbReference type="EMBL" id="RNA35920.1"/>
    </source>
</evidence>
<dbReference type="Proteomes" id="UP000276133">
    <property type="component" value="Unassembled WGS sequence"/>
</dbReference>
<dbReference type="EMBL" id="REGN01001271">
    <property type="protein sequence ID" value="RNA35920.1"/>
    <property type="molecule type" value="Genomic_DNA"/>
</dbReference>
<reference evidence="1 2" key="1">
    <citation type="journal article" date="2018" name="Sci. Rep.">
        <title>Genomic signatures of local adaptation to the degree of environmental predictability in rotifers.</title>
        <authorList>
            <person name="Franch-Gras L."/>
            <person name="Hahn C."/>
            <person name="Garcia-Roger E.M."/>
            <person name="Carmona M.J."/>
            <person name="Serra M."/>
            <person name="Gomez A."/>
        </authorList>
    </citation>
    <scope>NUCLEOTIDE SEQUENCE [LARGE SCALE GENOMIC DNA]</scope>
    <source>
        <strain evidence="1">HYR1</strain>
    </source>
</reference>